<gene>
    <name evidence="9" type="ORF">SacxiDRAFT_3980</name>
</gene>
<reference evidence="9 10" key="1">
    <citation type="submission" date="2012-01" db="EMBL/GenBank/DDBJ databases">
        <title>Improved High-Quality Draft sequence of Saccharomonospora xinjiangensis XJ-54.</title>
        <authorList>
            <consortium name="US DOE Joint Genome Institute"/>
            <person name="Lucas S."/>
            <person name="Han J."/>
            <person name="Lapidus A."/>
            <person name="Cheng J.-F."/>
            <person name="Goodwin L."/>
            <person name="Pitluck S."/>
            <person name="Peters L."/>
            <person name="Mikhailova N."/>
            <person name="Teshima H."/>
            <person name="Detter J.C."/>
            <person name="Han C."/>
            <person name="Tapia R."/>
            <person name="Land M."/>
            <person name="Hauser L."/>
            <person name="Kyrpides N."/>
            <person name="Ivanova N."/>
            <person name="Pagani I."/>
            <person name="Brambilla E.-M."/>
            <person name="Klenk H.-P."/>
            <person name="Woyke T."/>
        </authorList>
    </citation>
    <scope>NUCLEOTIDE SEQUENCE [LARGE SCALE GENOMIC DNA]</scope>
    <source>
        <strain evidence="9 10">XJ-54</strain>
    </source>
</reference>
<dbReference type="Pfam" id="PF01925">
    <property type="entry name" value="TauE"/>
    <property type="match status" value="1"/>
</dbReference>
<evidence type="ECO:0000256" key="6">
    <source>
        <dbReference type="ARBA" id="ARBA00022989"/>
    </source>
</evidence>
<keyword evidence="7 8" id="KW-0472">Membrane</keyword>
<sequence length="237" mass="23923">MPEVLLAGTAVFAGALVQGSVGYGMNLVAAPLLALVDPRLVPVPLLVVALAHSLLAVAREHRDVDWRGATFVTVGRVPGTALGVLAVALLAERPFSAAVGGAVLVCVVLSVVSWTPRPTPAALLVAGVASGTLGTASSIGGPPLALLYQHESGPRIRATLAACFAIGSSLSLLALGIAGQVHWFHLVAVLWLLPFLVGGFLLSGPARALLHGTRMRVAVLGVAAVSALALLTRSAVG</sequence>
<dbReference type="PANTHER" id="PTHR30269:SF37">
    <property type="entry name" value="MEMBRANE TRANSPORTER PROTEIN"/>
    <property type="match status" value="1"/>
</dbReference>
<dbReference type="Proteomes" id="UP000004691">
    <property type="component" value="Unassembled WGS sequence"/>
</dbReference>
<name>I0V7R8_9PSEU</name>
<accession>I0V7R8</accession>
<dbReference type="HOGENOM" id="CLU_054750_2_0_11"/>
<dbReference type="eggNOG" id="COG0730">
    <property type="taxonomic scope" value="Bacteria"/>
</dbReference>
<feature type="transmembrane region" description="Helical" evidence="8">
    <location>
        <begin position="158"/>
        <end position="177"/>
    </location>
</feature>
<dbReference type="EMBL" id="JH636049">
    <property type="protein sequence ID" value="EID56171.1"/>
    <property type="molecule type" value="Genomic_DNA"/>
</dbReference>
<evidence type="ECO:0000256" key="4">
    <source>
        <dbReference type="ARBA" id="ARBA00022475"/>
    </source>
</evidence>
<feature type="transmembrane region" description="Helical" evidence="8">
    <location>
        <begin position="95"/>
        <end position="115"/>
    </location>
</feature>
<dbReference type="InterPro" id="IPR052017">
    <property type="entry name" value="TSUP"/>
</dbReference>
<feature type="transmembrane region" description="Helical" evidence="8">
    <location>
        <begin position="40"/>
        <end position="58"/>
    </location>
</feature>
<proteinExistence type="inferred from homology"/>
<keyword evidence="3" id="KW-0813">Transport</keyword>
<dbReference type="AlphaFoldDB" id="I0V7R8"/>
<dbReference type="OrthoDB" id="5472127at2"/>
<evidence type="ECO:0000256" key="5">
    <source>
        <dbReference type="ARBA" id="ARBA00022692"/>
    </source>
</evidence>
<dbReference type="RefSeq" id="WP_006240405.1">
    <property type="nucleotide sequence ID" value="NZ_JH636049.1"/>
</dbReference>
<dbReference type="STRING" id="882086.SacxiDRAFT_3980"/>
<evidence type="ECO:0000256" key="2">
    <source>
        <dbReference type="ARBA" id="ARBA00009142"/>
    </source>
</evidence>
<keyword evidence="6 8" id="KW-1133">Transmembrane helix</keyword>
<evidence type="ECO:0000256" key="3">
    <source>
        <dbReference type="ARBA" id="ARBA00022448"/>
    </source>
</evidence>
<evidence type="ECO:0000313" key="9">
    <source>
        <dbReference type="EMBL" id="EID56171.1"/>
    </source>
</evidence>
<feature type="transmembrane region" description="Helical" evidence="8">
    <location>
        <begin position="215"/>
        <end position="236"/>
    </location>
</feature>
<feature type="transmembrane region" description="Helical" evidence="8">
    <location>
        <begin position="183"/>
        <end position="203"/>
    </location>
</feature>
<evidence type="ECO:0000256" key="8">
    <source>
        <dbReference type="RuleBase" id="RU363041"/>
    </source>
</evidence>
<feature type="transmembrane region" description="Helical" evidence="8">
    <location>
        <begin position="121"/>
        <end position="146"/>
    </location>
</feature>
<comment type="subcellular location">
    <subcellularLocation>
        <location evidence="1 8">Cell membrane</location>
        <topology evidence="1 8">Multi-pass membrane protein</topology>
    </subcellularLocation>
</comment>
<evidence type="ECO:0000256" key="1">
    <source>
        <dbReference type="ARBA" id="ARBA00004651"/>
    </source>
</evidence>
<dbReference type="GO" id="GO:0005886">
    <property type="term" value="C:plasma membrane"/>
    <property type="evidence" value="ECO:0007669"/>
    <property type="project" value="UniProtKB-SubCell"/>
</dbReference>
<dbReference type="InterPro" id="IPR002781">
    <property type="entry name" value="TM_pro_TauE-like"/>
</dbReference>
<evidence type="ECO:0000256" key="7">
    <source>
        <dbReference type="ARBA" id="ARBA00023136"/>
    </source>
</evidence>
<evidence type="ECO:0000313" key="10">
    <source>
        <dbReference type="Proteomes" id="UP000004691"/>
    </source>
</evidence>
<organism evidence="9 10">
    <name type="scientific">Saccharomonospora xinjiangensis XJ-54</name>
    <dbReference type="NCBI Taxonomy" id="882086"/>
    <lineage>
        <taxon>Bacteria</taxon>
        <taxon>Bacillati</taxon>
        <taxon>Actinomycetota</taxon>
        <taxon>Actinomycetes</taxon>
        <taxon>Pseudonocardiales</taxon>
        <taxon>Pseudonocardiaceae</taxon>
        <taxon>Saccharomonospora</taxon>
    </lineage>
</organism>
<protein>
    <recommendedName>
        <fullName evidence="8">Probable membrane transporter protein</fullName>
    </recommendedName>
</protein>
<keyword evidence="5 8" id="KW-0812">Transmembrane</keyword>
<keyword evidence="10" id="KW-1185">Reference proteome</keyword>
<comment type="similarity">
    <text evidence="2 8">Belongs to the 4-toluene sulfonate uptake permease (TSUP) (TC 2.A.102) family.</text>
</comment>
<keyword evidence="4 8" id="KW-1003">Cell membrane</keyword>
<dbReference type="PANTHER" id="PTHR30269">
    <property type="entry name" value="TRANSMEMBRANE PROTEIN YFCA"/>
    <property type="match status" value="1"/>
</dbReference>